<reference evidence="6 7" key="1">
    <citation type="journal article" date="2020" name="ISME J.">
        <title>Comparative genomics reveals insights into cyanobacterial evolution and habitat adaptation.</title>
        <authorList>
            <person name="Chen M.Y."/>
            <person name="Teng W.K."/>
            <person name="Zhao L."/>
            <person name="Hu C.X."/>
            <person name="Zhou Y.K."/>
            <person name="Han B.P."/>
            <person name="Song L.R."/>
            <person name="Shu W.S."/>
        </authorList>
    </citation>
    <scope>NUCLEOTIDE SEQUENCE [LARGE SCALE GENOMIC DNA]</scope>
    <source>
        <strain evidence="6 7">FACHB-119</strain>
    </source>
</reference>
<accession>A0ABR8D0K7</accession>
<dbReference type="InterPro" id="IPR047589">
    <property type="entry name" value="DUF11_rpt"/>
</dbReference>
<feature type="domain" description="SD-repeat containing protein B" evidence="5">
    <location>
        <begin position="620"/>
        <end position="691"/>
    </location>
</feature>
<dbReference type="SUPFAM" id="SSF117074">
    <property type="entry name" value="Hypothetical protein PA1324"/>
    <property type="match status" value="1"/>
</dbReference>
<dbReference type="InterPro" id="IPR051172">
    <property type="entry name" value="Chlamydia_OmcB"/>
</dbReference>
<dbReference type="InterPro" id="IPR001434">
    <property type="entry name" value="OmcB-like_DUF11"/>
</dbReference>
<dbReference type="Proteomes" id="UP000661112">
    <property type="component" value="Unassembled WGS sequence"/>
</dbReference>
<comment type="caution">
    <text evidence="6">The sequence shown here is derived from an EMBL/GenBank/DDBJ whole genome shotgun (WGS) entry which is preliminary data.</text>
</comment>
<organism evidence="6 7">
    <name type="scientific">Anabaena azotica FACHB-119</name>
    <dbReference type="NCBI Taxonomy" id="947527"/>
    <lineage>
        <taxon>Bacteria</taxon>
        <taxon>Bacillati</taxon>
        <taxon>Cyanobacteriota</taxon>
        <taxon>Cyanophyceae</taxon>
        <taxon>Nostocales</taxon>
        <taxon>Nostocaceae</taxon>
        <taxon>Anabaena</taxon>
        <taxon>Anabaena azotica</taxon>
    </lineage>
</organism>
<proteinExistence type="predicted"/>
<evidence type="ECO:0000256" key="1">
    <source>
        <dbReference type="ARBA" id="ARBA00004613"/>
    </source>
</evidence>
<feature type="domain" description="DUF11" evidence="4">
    <location>
        <begin position="492"/>
        <end position="608"/>
    </location>
</feature>
<dbReference type="NCBIfam" id="TIGR01451">
    <property type="entry name" value="B_ant_repeat"/>
    <property type="match status" value="3"/>
</dbReference>
<evidence type="ECO:0000256" key="2">
    <source>
        <dbReference type="ARBA" id="ARBA00022525"/>
    </source>
</evidence>
<dbReference type="EMBL" id="JACJSG010000002">
    <property type="protein sequence ID" value="MBD2499298.1"/>
    <property type="molecule type" value="Genomic_DNA"/>
</dbReference>
<keyword evidence="3" id="KW-0732">Signal</keyword>
<keyword evidence="2" id="KW-0964">Secreted</keyword>
<dbReference type="RefSeq" id="WP_190465930.1">
    <property type="nucleotide sequence ID" value="NZ_JACJSG010000002.1"/>
</dbReference>
<keyword evidence="7" id="KW-1185">Reference proteome</keyword>
<evidence type="ECO:0000259" key="4">
    <source>
        <dbReference type="Pfam" id="PF01345"/>
    </source>
</evidence>
<dbReference type="PANTHER" id="PTHR34819:SF3">
    <property type="entry name" value="CELL SURFACE PROTEIN"/>
    <property type="match status" value="1"/>
</dbReference>
<comment type="subcellular location">
    <subcellularLocation>
        <location evidence="1">Secreted</location>
    </subcellularLocation>
</comment>
<evidence type="ECO:0000256" key="3">
    <source>
        <dbReference type="ARBA" id="ARBA00022729"/>
    </source>
</evidence>
<sequence length="926" mass="98123">MKSLFKHLLSQNKPISGRLGSDRNRQKSPLSRCYPALKLLLSLPPILLMWTLTSQKALGQSAVTQLNATYTNNGGNTSGNYSIQGVKNPSQINQHKFNQGTTNDLRLTSFILSGQTFNLIKLVNRININRLNNSVVTGKRELLFYERDPNFSLPSNLNVKPSAATTMEQALLSDIINRGTDNIFGNQGSIINNIESNNNNIERVDFVETGGLVAPSANLDGIGFLVLERGANDGFKIAAITAIDAAGNPTAFGPLKTATISNWGNGTNTSIQTEVMRKDPGEANLRYTDSVPSQKIGAIYFSYQSLGVSPNQTIYGYSLFPPDITTTDSSDLVNLIGFPKDTDSTTDGGLDLIAGGGVFLRNTIPTTDLQITKTDNLTNITPGSNTTYTITVKNNGPTTVNSLTVQDTPPASLQNVQFSTNDGTYNSNTGEWTGLNLAPNQSVVLRMTATVSANATGIITNTATVSPPSGVVDSNNENNSSTDKTNVTPTADLEITKTDDLTTINPGSNTIYTITVKNNGPTTVNSLTVQDTPPASLQNVQFSTNDGTYNSNTGEWTGLNLAPNQSVVLRMTATVSANATGIITNTATVSPPSGVVDSNNKNNSSTDTTNVVSTFTISGTLYRDSDGEDDFDSGETTLPANITVRLLNASDNSVIASTTTNATGGYAFNNIANGSYKVQVDPSDADIPSNLTLGTPNNVTVTVSGSNQVVNFGFDVVAVSAKANLLLVKRITALNNGITTIAGDDLGVYLNEPSNPYDDNTLDNPAPQQPDTQFWPDPNNFLFGGVNGGNVRPGDELEYTIYFLSAGQAIAKNVLICDRIPDNVSFIPTAFNSNPPQATDGIPKADRGLVLSYNGTKVSLTGVVDGDAGVYFPPGVDPTTIYPNINCNGANTNGTVVVNLGDLPFATDSGVPLNSYGFIRFRGSVK</sequence>
<dbReference type="PANTHER" id="PTHR34819">
    <property type="entry name" value="LARGE CYSTEINE-RICH PERIPLASMIC PROTEIN OMCB"/>
    <property type="match status" value="1"/>
</dbReference>
<evidence type="ECO:0000313" key="6">
    <source>
        <dbReference type="EMBL" id="MBD2499298.1"/>
    </source>
</evidence>
<dbReference type="Pfam" id="PF01345">
    <property type="entry name" value="DUF11"/>
    <property type="match status" value="2"/>
</dbReference>
<dbReference type="InterPro" id="IPR013783">
    <property type="entry name" value="Ig-like_fold"/>
</dbReference>
<feature type="domain" description="DUF11" evidence="4">
    <location>
        <begin position="368"/>
        <end position="482"/>
    </location>
</feature>
<name>A0ABR8D0K7_9NOST</name>
<dbReference type="InterPro" id="IPR033764">
    <property type="entry name" value="Sdr_B"/>
</dbReference>
<dbReference type="Pfam" id="PF17210">
    <property type="entry name" value="SdrD_B"/>
    <property type="match status" value="1"/>
</dbReference>
<dbReference type="Gene3D" id="2.60.40.10">
    <property type="entry name" value="Immunoglobulins"/>
    <property type="match status" value="3"/>
</dbReference>
<gene>
    <name evidence="6" type="ORF">H6G83_01485</name>
</gene>
<evidence type="ECO:0000313" key="7">
    <source>
        <dbReference type="Proteomes" id="UP000661112"/>
    </source>
</evidence>
<evidence type="ECO:0000259" key="5">
    <source>
        <dbReference type="Pfam" id="PF17210"/>
    </source>
</evidence>
<protein>
    <submittedName>
        <fullName evidence="6">DUF11 domain-containing protein</fullName>
    </submittedName>
</protein>